<accession>A0A7W8FZB6</accession>
<dbReference type="AlphaFoldDB" id="A0A7W8FZB6"/>
<keyword evidence="1" id="KW-1133">Transmembrane helix</keyword>
<proteinExistence type="predicted"/>
<keyword evidence="1" id="KW-0812">Transmembrane</keyword>
<reference evidence="2 3" key="1">
    <citation type="submission" date="2020-08" db="EMBL/GenBank/DDBJ databases">
        <title>Genomic Encyclopedia of Type Strains, Phase IV (KMG-IV): sequencing the most valuable type-strain genomes for metagenomic binning, comparative biology and taxonomic classification.</title>
        <authorList>
            <person name="Goeker M."/>
        </authorList>
    </citation>
    <scope>NUCLEOTIDE SEQUENCE [LARGE SCALE GENOMIC DNA]</scope>
    <source>
        <strain evidence="2 3">DSM 26963</strain>
    </source>
</reference>
<name>A0A7W8FZB6_9FIRM</name>
<evidence type="ECO:0000313" key="3">
    <source>
        <dbReference type="Proteomes" id="UP000521313"/>
    </source>
</evidence>
<evidence type="ECO:0000313" key="2">
    <source>
        <dbReference type="EMBL" id="MBB5185725.1"/>
    </source>
</evidence>
<sequence length="164" mass="19096">MRESKRNKSNKGSSHKIIVWVLLIVIVLTGGFIVYKGFFVNKIGDADVLNVEAEKNKENRYLTIINETNQVINEVYVYYGDGEEAETMQVHEPERDSFSIEIPEELVEYDKFTVTMIDRYGYKYEKTVRDVGSKGRTNVKISEENKVKQKGDFFRGIEQFFNND</sequence>
<organism evidence="2 3">
    <name type="scientific">Faecalicoccus acidiformans</name>
    <dbReference type="NCBI Taxonomy" id="915173"/>
    <lineage>
        <taxon>Bacteria</taxon>
        <taxon>Bacillati</taxon>
        <taxon>Bacillota</taxon>
        <taxon>Erysipelotrichia</taxon>
        <taxon>Erysipelotrichales</taxon>
        <taxon>Erysipelotrichaceae</taxon>
        <taxon>Faecalicoccus</taxon>
    </lineage>
</organism>
<comment type="caution">
    <text evidence="2">The sequence shown here is derived from an EMBL/GenBank/DDBJ whole genome shotgun (WGS) entry which is preliminary data.</text>
</comment>
<dbReference type="RefSeq" id="WP_183376949.1">
    <property type="nucleotide sequence ID" value="NZ_JACHHD010000025.1"/>
</dbReference>
<dbReference type="EMBL" id="JACHHD010000025">
    <property type="protein sequence ID" value="MBB5185725.1"/>
    <property type="molecule type" value="Genomic_DNA"/>
</dbReference>
<evidence type="ECO:0000256" key="1">
    <source>
        <dbReference type="SAM" id="Phobius"/>
    </source>
</evidence>
<protein>
    <submittedName>
        <fullName evidence="2">Flagellar basal body-associated protein FliL</fullName>
    </submittedName>
</protein>
<dbReference type="Proteomes" id="UP000521313">
    <property type="component" value="Unassembled WGS sequence"/>
</dbReference>
<feature type="transmembrane region" description="Helical" evidence="1">
    <location>
        <begin position="17"/>
        <end position="35"/>
    </location>
</feature>
<gene>
    <name evidence="2" type="ORF">HNQ43_001805</name>
</gene>
<keyword evidence="2" id="KW-0282">Flagellum</keyword>
<keyword evidence="2" id="KW-0966">Cell projection</keyword>
<keyword evidence="2" id="KW-0969">Cilium</keyword>
<keyword evidence="1" id="KW-0472">Membrane</keyword>